<dbReference type="SMART" id="SM00278">
    <property type="entry name" value="HhH1"/>
    <property type="match status" value="2"/>
</dbReference>
<comment type="function">
    <text evidence="7">May play a role in DNA repair. It seems to be involved in an RecBC-independent recombinational process of DNA repair. It may act with RecF and RecO.</text>
</comment>
<proteinExistence type="inferred from homology"/>
<evidence type="ECO:0000256" key="2">
    <source>
        <dbReference type="ARBA" id="ARBA00022763"/>
    </source>
</evidence>
<evidence type="ECO:0000256" key="7">
    <source>
        <dbReference type="HAMAP-Rule" id="MF_00017"/>
    </source>
</evidence>
<dbReference type="Pfam" id="PF13662">
    <property type="entry name" value="Toprim_4"/>
    <property type="match status" value="1"/>
</dbReference>
<evidence type="ECO:0000256" key="3">
    <source>
        <dbReference type="ARBA" id="ARBA00022771"/>
    </source>
</evidence>
<feature type="zinc finger region" description="C4-type" evidence="7">
    <location>
        <begin position="59"/>
        <end position="74"/>
    </location>
</feature>
<dbReference type="GO" id="GO:0006310">
    <property type="term" value="P:DNA recombination"/>
    <property type="evidence" value="ECO:0007669"/>
    <property type="project" value="UniProtKB-UniRule"/>
</dbReference>
<evidence type="ECO:0000256" key="4">
    <source>
        <dbReference type="ARBA" id="ARBA00022833"/>
    </source>
</evidence>
<dbReference type="PANTHER" id="PTHR30446">
    <property type="entry name" value="RECOMBINATION PROTEIN RECR"/>
    <property type="match status" value="1"/>
</dbReference>
<dbReference type="GO" id="GO:0003677">
    <property type="term" value="F:DNA binding"/>
    <property type="evidence" value="ECO:0007669"/>
    <property type="project" value="UniProtKB-UniRule"/>
</dbReference>
<dbReference type="Pfam" id="PF21175">
    <property type="entry name" value="RecR_C"/>
    <property type="match status" value="1"/>
</dbReference>
<evidence type="ECO:0000256" key="5">
    <source>
        <dbReference type="ARBA" id="ARBA00023172"/>
    </source>
</evidence>
<evidence type="ECO:0000256" key="6">
    <source>
        <dbReference type="ARBA" id="ARBA00023204"/>
    </source>
</evidence>
<reference evidence="9 10" key="1">
    <citation type="submission" date="2017-07" db="EMBL/GenBank/DDBJ databases">
        <title>Mechanisms for carbon and nitrogen cycling indicate functional differentiation within the Candidate Phyla Radiation.</title>
        <authorList>
            <person name="Danczak R.E."/>
            <person name="Johnston M.D."/>
            <person name="Kenah C."/>
            <person name="Slattery M."/>
            <person name="Wrighton K.C."/>
            <person name="Wilkins M.J."/>
        </authorList>
    </citation>
    <scope>NUCLEOTIDE SEQUENCE [LARGE SCALE GENOMIC DNA]</scope>
    <source>
        <strain evidence="9">Licking1014_96</strain>
    </source>
</reference>
<keyword evidence="2 7" id="KW-0227">DNA damage</keyword>
<comment type="caution">
    <text evidence="9">The sequence shown here is derived from an EMBL/GenBank/DDBJ whole genome shotgun (WGS) entry which is preliminary data.</text>
</comment>
<dbReference type="Proteomes" id="UP000318296">
    <property type="component" value="Unassembled WGS sequence"/>
</dbReference>
<keyword evidence="5 7" id="KW-0233">DNA recombination</keyword>
<dbReference type="SUPFAM" id="SSF111304">
    <property type="entry name" value="Recombination protein RecR"/>
    <property type="match status" value="1"/>
</dbReference>
<keyword evidence="1 7" id="KW-0479">Metal-binding</keyword>
<dbReference type="Gene3D" id="6.10.250.240">
    <property type="match status" value="1"/>
</dbReference>
<comment type="similarity">
    <text evidence="7">Belongs to the RecR family.</text>
</comment>
<dbReference type="InterPro" id="IPR000093">
    <property type="entry name" value="DNA_Rcmb_RecR"/>
</dbReference>
<dbReference type="Pfam" id="PF21176">
    <property type="entry name" value="RecR_HhH"/>
    <property type="match status" value="1"/>
</dbReference>
<dbReference type="NCBIfam" id="TIGR00615">
    <property type="entry name" value="recR"/>
    <property type="match status" value="1"/>
</dbReference>
<dbReference type="SMART" id="SM00493">
    <property type="entry name" value="TOPRIM"/>
    <property type="match status" value="1"/>
</dbReference>
<dbReference type="InterPro" id="IPR034137">
    <property type="entry name" value="TOPRIM_RecR"/>
</dbReference>
<keyword evidence="4 7" id="KW-0862">Zinc</keyword>
<dbReference type="InterPro" id="IPR006171">
    <property type="entry name" value="TOPRIM_dom"/>
</dbReference>
<dbReference type="GO" id="GO:0006281">
    <property type="term" value="P:DNA repair"/>
    <property type="evidence" value="ECO:0007669"/>
    <property type="project" value="UniProtKB-UniRule"/>
</dbReference>
<sequence>MKDILPRQVRKLIEELAKLPGIGPKSASRLVFYLLARPKTRTNELGQAISNLKDNLKKCRECFNISESNLCPICEDESRNKNLIMVVETALDVIALEKSRDYSGVYHILGGVIKPIEGIGPDELHLKELLDRIKDNDEIEEIILATNPNLEGEATAMYLAKKISDLAEKSARKILVTRIARGLPVGADLEYADEVTLSRALEGRREYQ</sequence>
<dbReference type="Pfam" id="PF02132">
    <property type="entry name" value="RecR_ZnF"/>
    <property type="match status" value="1"/>
</dbReference>
<dbReference type="PROSITE" id="PS01300">
    <property type="entry name" value="RECR"/>
    <property type="match status" value="1"/>
</dbReference>
<evidence type="ECO:0000259" key="8">
    <source>
        <dbReference type="PROSITE" id="PS50880"/>
    </source>
</evidence>
<dbReference type="CDD" id="cd01025">
    <property type="entry name" value="TOPRIM_recR"/>
    <property type="match status" value="1"/>
</dbReference>
<keyword evidence="3 7" id="KW-0863">Zinc-finger</keyword>
<dbReference type="Gene3D" id="3.30.60.80">
    <property type="match status" value="1"/>
</dbReference>
<evidence type="ECO:0000313" key="10">
    <source>
        <dbReference type="Proteomes" id="UP000318296"/>
    </source>
</evidence>
<feature type="domain" description="Toprim" evidence="8">
    <location>
        <begin position="82"/>
        <end position="184"/>
    </location>
</feature>
<evidence type="ECO:0000313" key="9">
    <source>
        <dbReference type="EMBL" id="TSC91846.1"/>
    </source>
</evidence>
<gene>
    <name evidence="7" type="primary">recR</name>
    <name evidence="9" type="ORF">CEN92_187</name>
</gene>
<keyword evidence="6 7" id="KW-0234">DNA repair</keyword>
<protein>
    <recommendedName>
        <fullName evidence="7">Recombination protein RecR</fullName>
    </recommendedName>
</protein>
<dbReference type="InterPro" id="IPR023627">
    <property type="entry name" value="Rcmb_RecR"/>
</dbReference>
<organism evidence="9 10">
    <name type="scientific">Candidatus Berkelbacteria bacterium Licking1014_96</name>
    <dbReference type="NCBI Taxonomy" id="2017149"/>
    <lineage>
        <taxon>Bacteria</taxon>
        <taxon>Candidatus Berkelbacteria</taxon>
    </lineage>
</organism>
<dbReference type="HAMAP" id="MF_00017">
    <property type="entry name" value="RecR"/>
    <property type="match status" value="1"/>
</dbReference>
<dbReference type="PROSITE" id="PS50880">
    <property type="entry name" value="TOPRIM"/>
    <property type="match status" value="1"/>
</dbReference>
<dbReference type="EMBL" id="VMGH01000025">
    <property type="protein sequence ID" value="TSC91846.1"/>
    <property type="molecule type" value="Genomic_DNA"/>
</dbReference>
<dbReference type="Gene3D" id="3.40.1360.10">
    <property type="match status" value="1"/>
</dbReference>
<dbReference type="PANTHER" id="PTHR30446:SF0">
    <property type="entry name" value="RECOMBINATION PROTEIN RECR"/>
    <property type="match status" value="1"/>
</dbReference>
<dbReference type="Gene3D" id="1.10.8.420">
    <property type="entry name" value="RecR Domain 1"/>
    <property type="match status" value="1"/>
</dbReference>
<accession>A0A554LG39</accession>
<dbReference type="GO" id="GO:0008270">
    <property type="term" value="F:zinc ion binding"/>
    <property type="evidence" value="ECO:0007669"/>
    <property type="project" value="UniProtKB-KW"/>
</dbReference>
<name>A0A554LG39_9BACT</name>
<dbReference type="InterPro" id="IPR015967">
    <property type="entry name" value="Rcmb_RecR_Znf"/>
</dbReference>
<evidence type="ECO:0000256" key="1">
    <source>
        <dbReference type="ARBA" id="ARBA00022723"/>
    </source>
</evidence>
<dbReference type="InterPro" id="IPR003583">
    <property type="entry name" value="Hlx-hairpin-Hlx_DNA-bd_motif"/>
</dbReference>
<dbReference type="AlphaFoldDB" id="A0A554LG39"/>